<gene>
    <name evidence="1" type="ORF">F0P94_03530</name>
</gene>
<organism evidence="1 2">
    <name type="scientific">Adhaeribacter soli</name>
    <dbReference type="NCBI Taxonomy" id="2607655"/>
    <lineage>
        <taxon>Bacteria</taxon>
        <taxon>Pseudomonadati</taxon>
        <taxon>Bacteroidota</taxon>
        <taxon>Cytophagia</taxon>
        <taxon>Cytophagales</taxon>
        <taxon>Hymenobacteraceae</taxon>
        <taxon>Adhaeribacter</taxon>
    </lineage>
</organism>
<proteinExistence type="predicted"/>
<protein>
    <recommendedName>
        <fullName evidence="3">STAS/SEC14 domain-containing protein</fullName>
    </recommendedName>
</protein>
<evidence type="ECO:0000313" key="1">
    <source>
        <dbReference type="EMBL" id="KAA9346164.1"/>
    </source>
</evidence>
<dbReference type="RefSeq" id="WP_150902320.1">
    <property type="nucleotide sequence ID" value="NZ_VTWT01000001.1"/>
</dbReference>
<accession>A0A5N1J625</accession>
<reference evidence="1 2" key="1">
    <citation type="submission" date="2019-09" db="EMBL/GenBank/DDBJ databases">
        <title>Genome sequence of Adhaeribacter sp. M2.</title>
        <authorList>
            <person name="Srinivasan S."/>
        </authorList>
    </citation>
    <scope>NUCLEOTIDE SEQUENCE [LARGE SCALE GENOMIC DNA]</scope>
    <source>
        <strain evidence="1 2">M2</strain>
    </source>
</reference>
<sequence length="119" mass="13519">MLHASWSNDLSTESAEFFASVQHLLTIIIEKQVTRLMLDSGKPDGGILTEEVTGYILKNTPFTKLEKVALLESLDFLWDNNMIQLARFLQQTTLANFEFRVFPAKANAMEWLAIPETGR</sequence>
<name>A0A5N1J625_9BACT</name>
<comment type="caution">
    <text evidence="1">The sequence shown here is derived from an EMBL/GenBank/DDBJ whole genome shotgun (WGS) entry which is preliminary data.</text>
</comment>
<dbReference type="EMBL" id="VTWT01000001">
    <property type="protein sequence ID" value="KAA9346164.1"/>
    <property type="molecule type" value="Genomic_DNA"/>
</dbReference>
<evidence type="ECO:0000313" key="2">
    <source>
        <dbReference type="Proteomes" id="UP000326570"/>
    </source>
</evidence>
<evidence type="ECO:0008006" key="3">
    <source>
        <dbReference type="Google" id="ProtNLM"/>
    </source>
</evidence>
<dbReference type="Proteomes" id="UP000326570">
    <property type="component" value="Unassembled WGS sequence"/>
</dbReference>
<dbReference type="AlphaFoldDB" id="A0A5N1J625"/>
<keyword evidence="2" id="KW-1185">Reference proteome</keyword>